<dbReference type="InterPro" id="IPR019257">
    <property type="entry name" value="MeTrfase_dom"/>
</dbReference>
<feature type="domain" description="Histidine-specific methyltransferase SAM-dependent" evidence="3">
    <location>
        <begin position="20"/>
        <end position="324"/>
    </location>
</feature>
<dbReference type="InterPro" id="IPR017804">
    <property type="entry name" value="MeTrfase_EgtD-like"/>
</dbReference>
<keyword evidence="5" id="KW-1185">Reference proteome</keyword>
<dbReference type="AlphaFoldDB" id="A0A229SK82"/>
<dbReference type="EMBL" id="NMUL01000085">
    <property type="protein sequence ID" value="OXM59342.1"/>
    <property type="molecule type" value="Genomic_DNA"/>
</dbReference>
<keyword evidence="2 4" id="KW-0808">Transferase</keyword>
<dbReference type="GO" id="GO:0008168">
    <property type="term" value="F:methyltransferase activity"/>
    <property type="evidence" value="ECO:0007669"/>
    <property type="project" value="UniProtKB-KW"/>
</dbReference>
<dbReference type="InterPro" id="IPR051128">
    <property type="entry name" value="EgtD_Methyltrsf_superfamily"/>
</dbReference>
<evidence type="ECO:0000313" key="5">
    <source>
        <dbReference type="Proteomes" id="UP000215199"/>
    </source>
</evidence>
<evidence type="ECO:0000313" key="4">
    <source>
        <dbReference type="EMBL" id="OXM59342.1"/>
    </source>
</evidence>
<dbReference type="PANTHER" id="PTHR43397:SF1">
    <property type="entry name" value="ERGOTHIONEINE BIOSYNTHESIS PROTEIN 1"/>
    <property type="match status" value="1"/>
</dbReference>
<dbReference type="OrthoDB" id="5289726at2"/>
<gene>
    <name evidence="4" type="ORF">CF165_48080</name>
</gene>
<evidence type="ECO:0000256" key="1">
    <source>
        <dbReference type="ARBA" id="ARBA00022603"/>
    </source>
</evidence>
<name>A0A229SK82_9PSEU</name>
<dbReference type="InterPro" id="IPR029063">
    <property type="entry name" value="SAM-dependent_MTases_sf"/>
</dbReference>
<dbReference type="GO" id="GO:0032259">
    <property type="term" value="P:methylation"/>
    <property type="evidence" value="ECO:0007669"/>
    <property type="project" value="UniProtKB-KW"/>
</dbReference>
<dbReference type="RefSeq" id="WP_093954294.1">
    <property type="nucleotide sequence ID" value="NZ_NMUL01000085.1"/>
</dbReference>
<sequence length="327" mass="36759">MPIPLLEVRLTEDDILRALHTDVTTALTSTPKRIHPRWRWDSRGSELYELINETPEYFSYRTERALLQSIAPELAGLATVDTLIELGSGLSEKTQIIFDAYSKEYGDVEHFIPLDVSISALRQALTALSNRYPNMAIHGLVADFNSDLESACELGGDRRMLLFLGGTVGNLTPPEREHFFGSLRAGLRPGDYFLLGSHLITDIPRMEAAYADSSGLCTEFNRNILRMLNTRLDADFDPEAFEHVARWNDAEGRIEVFLEASRPMDVHVRGLELRTSFAKGEWFQTDVSAKFGSGAMATELSTAGFEITREWVDDEHLHSLLLARKPL</sequence>
<dbReference type="Gene3D" id="3.40.50.150">
    <property type="entry name" value="Vaccinia Virus protein VP39"/>
    <property type="match status" value="1"/>
</dbReference>
<dbReference type="PIRSF" id="PIRSF018005">
    <property type="entry name" value="UCP018005"/>
    <property type="match status" value="1"/>
</dbReference>
<accession>A0A229SK82</accession>
<protein>
    <submittedName>
        <fullName evidence="4">L-histidine N(Alpha)-methyltransferase</fullName>
    </submittedName>
</protein>
<comment type="caution">
    <text evidence="4">The sequence shown here is derived from an EMBL/GenBank/DDBJ whole genome shotgun (WGS) entry which is preliminary data.</text>
</comment>
<reference evidence="5" key="1">
    <citation type="submission" date="2017-07" db="EMBL/GenBank/DDBJ databases">
        <title>Comparative genome mining reveals phylogenetic distribution patterns of secondary metabolites in Amycolatopsis.</title>
        <authorList>
            <person name="Adamek M."/>
            <person name="Alanjary M."/>
            <person name="Sales-Ortells H."/>
            <person name="Goodfellow M."/>
            <person name="Bull A.T."/>
            <person name="Kalinowski J."/>
            <person name="Ziemert N."/>
        </authorList>
    </citation>
    <scope>NUCLEOTIDE SEQUENCE [LARGE SCALE GENOMIC DNA]</scope>
    <source>
        <strain evidence="5">H5</strain>
    </source>
</reference>
<evidence type="ECO:0000256" key="2">
    <source>
        <dbReference type="ARBA" id="ARBA00022679"/>
    </source>
</evidence>
<dbReference type="Proteomes" id="UP000215199">
    <property type="component" value="Unassembled WGS sequence"/>
</dbReference>
<evidence type="ECO:0000259" key="3">
    <source>
        <dbReference type="Pfam" id="PF10017"/>
    </source>
</evidence>
<dbReference type="PANTHER" id="PTHR43397">
    <property type="entry name" value="ERGOTHIONEINE BIOSYNTHESIS PROTEIN 1"/>
    <property type="match status" value="1"/>
</dbReference>
<proteinExistence type="predicted"/>
<dbReference type="Pfam" id="PF10017">
    <property type="entry name" value="Methyltransf_33"/>
    <property type="match status" value="1"/>
</dbReference>
<organism evidence="4 5">
    <name type="scientific">Amycolatopsis vastitatis</name>
    <dbReference type="NCBI Taxonomy" id="1905142"/>
    <lineage>
        <taxon>Bacteria</taxon>
        <taxon>Bacillati</taxon>
        <taxon>Actinomycetota</taxon>
        <taxon>Actinomycetes</taxon>
        <taxon>Pseudonocardiales</taxon>
        <taxon>Pseudonocardiaceae</taxon>
        <taxon>Amycolatopsis</taxon>
    </lineage>
</organism>
<dbReference type="SUPFAM" id="SSF53335">
    <property type="entry name" value="S-adenosyl-L-methionine-dependent methyltransferases"/>
    <property type="match status" value="1"/>
</dbReference>
<keyword evidence="1 4" id="KW-0489">Methyltransferase</keyword>